<evidence type="ECO:0000313" key="4">
    <source>
        <dbReference type="Proteomes" id="UP001176468"/>
    </source>
</evidence>
<dbReference type="EMBL" id="JAUQSZ010000001">
    <property type="protein sequence ID" value="MDO7840755.1"/>
    <property type="molecule type" value="Genomic_DNA"/>
</dbReference>
<feature type="domain" description="PhoD-like phosphatase metallophosphatase" evidence="1">
    <location>
        <begin position="142"/>
        <end position="483"/>
    </location>
</feature>
<dbReference type="RefSeq" id="WP_304558966.1">
    <property type="nucleotide sequence ID" value="NZ_JAUQSZ010000001.1"/>
</dbReference>
<protein>
    <submittedName>
        <fullName evidence="3">Alkaline phosphatase D family protein</fullName>
    </submittedName>
</protein>
<reference evidence="3" key="1">
    <citation type="submission" date="2023-07" db="EMBL/GenBank/DDBJ databases">
        <authorList>
            <person name="Kim M.K."/>
        </authorList>
    </citation>
    <scope>NUCLEOTIDE SEQUENCE</scope>
    <source>
        <strain evidence="3">CA1-15</strain>
    </source>
</reference>
<evidence type="ECO:0000313" key="3">
    <source>
        <dbReference type="EMBL" id="MDO7840755.1"/>
    </source>
</evidence>
<feature type="domain" description="Phospholipase D N-terminal" evidence="2">
    <location>
        <begin position="33"/>
        <end position="128"/>
    </location>
</feature>
<dbReference type="Pfam" id="PF09423">
    <property type="entry name" value="PhoD"/>
    <property type="match status" value="1"/>
</dbReference>
<dbReference type="SUPFAM" id="SSF56300">
    <property type="entry name" value="Metallo-dependent phosphatases"/>
    <property type="match status" value="1"/>
</dbReference>
<dbReference type="InterPro" id="IPR029052">
    <property type="entry name" value="Metallo-depent_PP-like"/>
</dbReference>
<dbReference type="InterPro" id="IPR032093">
    <property type="entry name" value="PhoD_N"/>
</dbReference>
<organism evidence="3 4">
    <name type="scientific">Sphingomonas immobilis</name>
    <dbReference type="NCBI Taxonomy" id="3063997"/>
    <lineage>
        <taxon>Bacteria</taxon>
        <taxon>Pseudomonadati</taxon>
        <taxon>Pseudomonadota</taxon>
        <taxon>Alphaproteobacteria</taxon>
        <taxon>Sphingomonadales</taxon>
        <taxon>Sphingomonadaceae</taxon>
        <taxon>Sphingomonas</taxon>
    </lineage>
</organism>
<dbReference type="Proteomes" id="UP001176468">
    <property type="component" value="Unassembled WGS sequence"/>
</dbReference>
<comment type="caution">
    <text evidence="3">The sequence shown here is derived from an EMBL/GenBank/DDBJ whole genome shotgun (WGS) entry which is preliminary data.</text>
</comment>
<dbReference type="InterPro" id="IPR018946">
    <property type="entry name" value="PhoD-like_MPP"/>
</dbReference>
<dbReference type="InterPro" id="IPR052900">
    <property type="entry name" value="Phospholipid_Metab_Enz"/>
</dbReference>
<name>A0ABT8ZUT7_9SPHN</name>
<keyword evidence="4" id="KW-1185">Reference proteome</keyword>
<dbReference type="CDD" id="cd07389">
    <property type="entry name" value="MPP_PhoD"/>
    <property type="match status" value="1"/>
</dbReference>
<evidence type="ECO:0000259" key="1">
    <source>
        <dbReference type="Pfam" id="PF09423"/>
    </source>
</evidence>
<dbReference type="Pfam" id="PF16655">
    <property type="entry name" value="PhoD_N"/>
    <property type="match status" value="1"/>
</dbReference>
<accession>A0ABT8ZUT7</accession>
<dbReference type="PANTHER" id="PTHR43606">
    <property type="entry name" value="PHOSPHATASE, PUTATIVE (AFU_ORTHOLOGUE AFUA_6G08710)-RELATED"/>
    <property type="match status" value="1"/>
</dbReference>
<evidence type="ECO:0000259" key="2">
    <source>
        <dbReference type="Pfam" id="PF16655"/>
    </source>
</evidence>
<dbReference type="Gene3D" id="3.60.21.70">
    <property type="entry name" value="PhoD-like phosphatase"/>
    <property type="match status" value="1"/>
</dbReference>
<dbReference type="PANTHER" id="PTHR43606:SF2">
    <property type="entry name" value="ALKALINE PHOSPHATASE FAMILY PROTEIN (AFU_ORTHOLOGUE AFUA_5G03860)"/>
    <property type="match status" value="1"/>
</dbReference>
<dbReference type="InterPro" id="IPR038607">
    <property type="entry name" value="PhoD-like_sf"/>
</dbReference>
<sequence length="515" mass="57155">MILTRREAIAGGVVLVGLTAARASGAGRDPFSLGVASGDPWPDGMVLWTRLAPEPLSPDGGMPARAVPVRWEISESEHFAPVRSGTAMAEPAWGHSVHVELTGLRPGRPYWYRFIADGVVSPVGRTRTAPASGTSPERLRLCFGSCQKYEAGYYAAWRHAAAEDPDLIVFLGDYIYEGDPTDKGVRKHLNAKPRDLAGYRVRYATYKLDPWLQAAHAAAPWVSTWDDHEVENNYTGDFSEHNDDRAVFLKLRAAAYKAYYEHMPVRRAARPVGSHARLYRTIGWGDLAQLQVIDDRQYRTSPPCQAPGATARHLAVPDAAPDCPERNLASRSMLGWQQEDWLAGRLRTTRARWNFLTQQTLMLPLLRSPDDKPDLPLTLYNTDRWDGFPATRARILRHMRDARTPNPVILSGDIHAFVAGDHADPDRPERIVASEFVGGSITSLNHAPYPQSPSAINPGFRYSNIEQRGYGRIDLTRDRCEVTYRGLADARDERSSIADIGRFVVEAGKAGLVTA</sequence>
<dbReference type="Gene3D" id="2.60.40.380">
    <property type="entry name" value="Purple acid phosphatase-like, N-terminal"/>
    <property type="match status" value="1"/>
</dbReference>
<gene>
    <name evidence="3" type="ORF">Q5H94_00310</name>
</gene>
<proteinExistence type="predicted"/>